<sequence>MPQAFLASSLPGTDTKAAFTIEPTAEPGREKVLLTLTGSAYAIERVIHELYRVGFAEVREWSKPVPTGKVNEVMRVLTRYVIVGKGSLPPPADNLA</sequence>
<protein>
    <recommendedName>
        <fullName evidence="3">Peptide ABC transporter substrate-binding protein</fullName>
    </recommendedName>
</protein>
<dbReference type="Proteomes" id="UP000249081">
    <property type="component" value="Unassembled WGS sequence"/>
</dbReference>
<accession>A0A2W4VWD4</accession>
<reference evidence="2" key="1">
    <citation type="submission" date="2018-04" db="EMBL/GenBank/DDBJ databases">
        <authorList>
            <person name="Cornet L."/>
        </authorList>
    </citation>
    <scope>NUCLEOTIDE SEQUENCE [LARGE SCALE GENOMIC DNA]</scope>
</reference>
<reference evidence="1 2" key="2">
    <citation type="submission" date="2018-06" db="EMBL/GenBank/DDBJ databases">
        <title>Metagenomic assembly of (sub)arctic Cyanobacteria and their associated microbiome from non-axenic cultures.</title>
        <authorList>
            <person name="Baurain D."/>
        </authorList>
    </citation>
    <scope>NUCLEOTIDE SEQUENCE [LARGE SCALE GENOMIC DNA]</scope>
    <source>
        <strain evidence="1">ULC041bin1</strain>
    </source>
</reference>
<evidence type="ECO:0008006" key="3">
    <source>
        <dbReference type="Google" id="ProtNLM"/>
    </source>
</evidence>
<dbReference type="AlphaFoldDB" id="A0A2W4VWD4"/>
<evidence type="ECO:0000313" key="1">
    <source>
        <dbReference type="EMBL" id="PZO34029.1"/>
    </source>
</evidence>
<organism evidence="1 2">
    <name type="scientific">Shackletoniella antarctica</name>
    <dbReference type="NCBI Taxonomy" id="268115"/>
    <lineage>
        <taxon>Bacteria</taxon>
        <taxon>Bacillati</taxon>
        <taxon>Cyanobacteriota</taxon>
        <taxon>Cyanophyceae</taxon>
        <taxon>Oculatellales</taxon>
        <taxon>Oculatellaceae</taxon>
        <taxon>Shackletoniella</taxon>
    </lineage>
</organism>
<dbReference type="EMBL" id="QBMN01000222">
    <property type="protein sequence ID" value="PZO34029.1"/>
    <property type="molecule type" value="Genomic_DNA"/>
</dbReference>
<comment type="caution">
    <text evidence="1">The sequence shown here is derived from an EMBL/GenBank/DDBJ whole genome shotgun (WGS) entry which is preliminary data.</text>
</comment>
<gene>
    <name evidence="1" type="ORF">DCF17_20975</name>
</gene>
<proteinExistence type="predicted"/>
<evidence type="ECO:0000313" key="2">
    <source>
        <dbReference type="Proteomes" id="UP000249081"/>
    </source>
</evidence>
<name>A0A2W4VWD4_9CYAN</name>